<dbReference type="EMBL" id="JADQDK010000001">
    <property type="protein sequence ID" value="MBW0133890.1"/>
    <property type="molecule type" value="Genomic_DNA"/>
</dbReference>
<protein>
    <submittedName>
        <fullName evidence="3">Magnesium transporter CorA family protein</fullName>
    </submittedName>
</protein>
<evidence type="ECO:0000313" key="3">
    <source>
        <dbReference type="EMBL" id="MBW0133890.1"/>
    </source>
</evidence>
<gene>
    <name evidence="3" type="ORF">I4I81_06440</name>
</gene>
<evidence type="ECO:0000256" key="1">
    <source>
        <dbReference type="ARBA" id="ARBA00004651"/>
    </source>
</evidence>
<feature type="transmembrane region" description="Helical" evidence="2">
    <location>
        <begin position="306"/>
        <end position="326"/>
    </location>
</feature>
<keyword evidence="4" id="KW-1185">Reference proteome</keyword>
<comment type="caution">
    <text evidence="3">The sequence shown here is derived from an EMBL/GenBank/DDBJ whole genome shotgun (WGS) entry which is preliminary data.</text>
</comment>
<sequence>MPPAGGDAVPGQARTRLYREGVLEAEGFPVSEIGARTARTGTTLWLDLHDPGAADLEILTAEFGLHPLAVEDAVLRHERPKLDRYPDHLFLSAYAVHLVGTELVSSELAAFVTTRALITIRKDDGFDVDALVGRWDDSPDLRGHGVGYLLHGLLDVVVDGHFTAVQSLDDQIEQLQEQLFAEDGAGIEVQRRSFQLRKSLVLLRRVVLPMREVVNTLMRRDVHLVDEEMMHYFQDVYDHVLRATEWTESLRDLVTTILETRLTIQGNRLNEIMKKLTGWAAIIAIPTAVTGFYGQNIPYPGFGQQWGVVASVLLIASISGALYAMFRRRGWL</sequence>
<dbReference type="Pfam" id="PF01544">
    <property type="entry name" value="CorA"/>
    <property type="match status" value="1"/>
</dbReference>
<dbReference type="PANTHER" id="PTHR46494">
    <property type="entry name" value="CORA FAMILY METAL ION TRANSPORTER (EUROFUNG)"/>
    <property type="match status" value="1"/>
</dbReference>
<dbReference type="Proteomes" id="UP000694287">
    <property type="component" value="Unassembled WGS sequence"/>
</dbReference>
<feature type="transmembrane region" description="Helical" evidence="2">
    <location>
        <begin position="276"/>
        <end position="294"/>
    </location>
</feature>
<dbReference type="PANTHER" id="PTHR46494:SF1">
    <property type="entry name" value="CORA FAMILY METAL ION TRANSPORTER (EUROFUNG)"/>
    <property type="match status" value="1"/>
</dbReference>
<reference evidence="3 4" key="1">
    <citation type="submission" date="2020-11" db="EMBL/GenBank/DDBJ databases">
        <title>Pseudonocardia abyssalis sp. nov. and Pseudonocardia oceani sp. nov., description and phylogenomic analysis of two novel actinomycetes isolated from the deep Southern Ocean.</title>
        <authorList>
            <person name="Parra J."/>
        </authorList>
    </citation>
    <scope>NUCLEOTIDE SEQUENCE [LARGE SCALE GENOMIC DNA]</scope>
    <source>
        <strain evidence="3 4">KRD-168</strain>
    </source>
</reference>
<dbReference type="InterPro" id="IPR002523">
    <property type="entry name" value="MgTranspt_CorA/ZnTranspt_ZntB"/>
</dbReference>
<accession>A0ABS6UNT0</accession>
<evidence type="ECO:0000313" key="4">
    <source>
        <dbReference type="Proteomes" id="UP000694287"/>
    </source>
</evidence>
<name>A0ABS6UNT0_9PSEU</name>
<keyword evidence="2" id="KW-0472">Membrane</keyword>
<comment type="subcellular location">
    <subcellularLocation>
        <location evidence="1">Cell membrane</location>
        <topology evidence="1">Multi-pass membrane protein</topology>
    </subcellularLocation>
</comment>
<organism evidence="3 4">
    <name type="scientific">Pseudonocardia abyssalis</name>
    <dbReference type="NCBI Taxonomy" id="2792008"/>
    <lineage>
        <taxon>Bacteria</taxon>
        <taxon>Bacillati</taxon>
        <taxon>Actinomycetota</taxon>
        <taxon>Actinomycetes</taxon>
        <taxon>Pseudonocardiales</taxon>
        <taxon>Pseudonocardiaceae</taxon>
        <taxon>Pseudonocardia</taxon>
    </lineage>
</organism>
<proteinExistence type="predicted"/>
<evidence type="ECO:0000256" key="2">
    <source>
        <dbReference type="SAM" id="Phobius"/>
    </source>
</evidence>
<dbReference type="CDD" id="cd12822">
    <property type="entry name" value="TmCorA-like"/>
    <property type="match status" value="1"/>
</dbReference>
<keyword evidence="2" id="KW-1133">Transmembrane helix</keyword>
<keyword evidence="2" id="KW-0812">Transmembrane</keyword>